<dbReference type="Gene3D" id="3.40.50.300">
    <property type="entry name" value="P-loop containing nucleotide triphosphate hydrolases"/>
    <property type="match status" value="1"/>
</dbReference>
<accession>A0ABQ2EW35</accession>
<comment type="caution">
    <text evidence="1">The sequence shown here is derived from an EMBL/GenBank/DDBJ whole genome shotgun (WGS) entry which is preliminary data.</text>
</comment>
<dbReference type="PANTHER" id="PTHR12083:SF9">
    <property type="entry name" value="BIFUNCTIONAL POLYNUCLEOTIDE PHOSPHATASE_KINASE"/>
    <property type="match status" value="1"/>
</dbReference>
<reference evidence="2" key="1">
    <citation type="journal article" date="2019" name="Int. J. Syst. Evol. Microbiol.">
        <title>The Global Catalogue of Microorganisms (GCM) 10K type strain sequencing project: providing services to taxonomists for standard genome sequencing and annotation.</title>
        <authorList>
            <consortium name="The Broad Institute Genomics Platform"/>
            <consortium name="The Broad Institute Genome Sequencing Center for Infectious Disease"/>
            <person name="Wu L."/>
            <person name="Ma J."/>
        </authorList>
    </citation>
    <scope>NUCLEOTIDE SEQUENCE [LARGE SCALE GENOMIC DNA]</scope>
    <source>
        <strain evidence="2">JCM 30331</strain>
    </source>
</reference>
<dbReference type="Proteomes" id="UP000647587">
    <property type="component" value="Unassembled WGS sequence"/>
</dbReference>
<dbReference type="PANTHER" id="PTHR12083">
    <property type="entry name" value="BIFUNCTIONAL POLYNUCLEOTIDE PHOSPHATASE/KINASE"/>
    <property type="match status" value="1"/>
</dbReference>
<sequence length="153" mass="16702">MELVVLMGLPGSGKTTFYRSCFATTHVQVGKDLFPNNRNKARRQQHLLEAALAGGLGVVLDNTNPTMDDRAAPITLAHTYGAAVIGYVFPRDIAGALERNRGREGRARVPDIAIYATAQRWQPPSLDEGFDLLCSVRITLEGHFEISPWNPGG</sequence>
<dbReference type="EMBL" id="BMPP01000008">
    <property type="protein sequence ID" value="GGK27631.1"/>
    <property type="molecule type" value="Genomic_DNA"/>
</dbReference>
<keyword evidence="2" id="KW-1185">Reference proteome</keyword>
<dbReference type="InterPro" id="IPR027417">
    <property type="entry name" value="P-loop_NTPase"/>
</dbReference>
<organism evidence="1 2">
    <name type="scientific">Deinococcus malanensis</name>
    <dbReference type="NCBI Taxonomy" id="1706855"/>
    <lineage>
        <taxon>Bacteria</taxon>
        <taxon>Thermotogati</taxon>
        <taxon>Deinococcota</taxon>
        <taxon>Deinococci</taxon>
        <taxon>Deinococcales</taxon>
        <taxon>Deinococcaceae</taxon>
        <taxon>Deinococcus</taxon>
    </lineage>
</organism>
<evidence type="ECO:0008006" key="3">
    <source>
        <dbReference type="Google" id="ProtNLM"/>
    </source>
</evidence>
<gene>
    <name evidence="1" type="ORF">GCM10008955_21800</name>
</gene>
<dbReference type="RefSeq" id="WP_189008180.1">
    <property type="nucleotide sequence ID" value="NZ_BMPP01000008.1"/>
</dbReference>
<protein>
    <recommendedName>
        <fullName evidence="3">Kinase</fullName>
    </recommendedName>
</protein>
<evidence type="ECO:0000313" key="1">
    <source>
        <dbReference type="EMBL" id="GGK27631.1"/>
    </source>
</evidence>
<name>A0ABQ2EW35_9DEIO</name>
<proteinExistence type="predicted"/>
<dbReference type="Pfam" id="PF13671">
    <property type="entry name" value="AAA_33"/>
    <property type="match status" value="1"/>
</dbReference>
<evidence type="ECO:0000313" key="2">
    <source>
        <dbReference type="Proteomes" id="UP000647587"/>
    </source>
</evidence>
<dbReference type="SUPFAM" id="SSF52540">
    <property type="entry name" value="P-loop containing nucleoside triphosphate hydrolases"/>
    <property type="match status" value="1"/>
</dbReference>